<feature type="transmembrane region" description="Helical" evidence="1">
    <location>
        <begin position="7"/>
        <end position="25"/>
    </location>
</feature>
<proteinExistence type="predicted"/>
<name>A0A5T5FCW3_SALER</name>
<evidence type="ECO:0000256" key="1">
    <source>
        <dbReference type="SAM" id="Phobius"/>
    </source>
</evidence>
<dbReference type="AlphaFoldDB" id="A0A5T5FCW3"/>
<keyword evidence="1" id="KW-0812">Transmembrane</keyword>
<feature type="non-terminal residue" evidence="2">
    <location>
        <position position="27"/>
    </location>
</feature>
<keyword evidence="1" id="KW-0472">Membrane</keyword>
<organism evidence="2">
    <name type="scientific">Salmonella enterica</name>
    <name type="common">Salmonella choleraesuis</name>
    <dbReference type="NCBI Taxonomy" id="28901"/>
    <lineage>
        <taxon>Bacteria</taxon>
        <taxon>Pseudomonadati</taxon>
        <taxon>Pseudomonadota</taxon>
        <taxon>Gammaproteobacteria</taxon>
        <taxon>Enterobacterales</taxon>
        <taxon>Enterobacteriaceae</taxon>
        <taxon>Salmonella</taxon>
    </lineage>
</organism>
<keyword evidence="1" id="KW-1133">Transmembrane helix</keyword>
<dbReference type="EMBL" id="AAGAYX010000182">
    <property type="protein sequence ID" value="EBM0279328.1"/>
    <property type="molecule type" value="Genomic_DNA"/>
</dbReference>
<gene>
    <name evidence="2" type="ORF">DP512_23315</name>
</gene>
<comment type="caution">
    <text evidence="2">The sequence shown here is derived from an EMBL/GenBank/DDBJ whole genome shotgun (WGS) entry which is preliminary data.</text>
</comment>
<protein>
    <submittedName>
        <fullName evidence="2">Adhesin</fullName>
    </submittedName>
</protein>
<evidence type="ECO:0000313" key="2">
    <source>
        <dbReference type="EMBL" id="EBM0279328.1"/>
    </source>
</evidence>
<reference evidence="2" key="1">
    <citation type="submission" date="2018-06" db="EMBL/GenBank/DDBJ databases">
        <authorList>
            <consortium name="PulseNet: The National Subtyping Network for Foodborne Disease Surveillance"/>
            <person name="Tarr C.L."/>
            <person name="Trees E."/>
            <person name="Katz L.S."/>
            <person name="Carleton-Romer H.A."/>
            <person name="Stroika S."/>
            <person name="Kucerova Z."/>
            <person name="Roache K.F."/>
            <person name="Sabol A.L."/>
            <person name="Besser J."/>
            <person name="Gerner-Smidt P."/>
        </authorList>
    </citation>
    <scope>NUCLEOTIDE SEQUENCE</scope>
    <source>
        <strain evidence="2">PNUSAS042206</strain>
    </source>
</reference>
<accession>A0A5T5FCW3</accession>
<sequence>MNQYNSSIPKFIVSVFLIVTGFFSSTI</sequence>